<reference evidence="2" key="2">
    <citation type="journal article" date="2021" name="PeerJ">
        <title>Extensive microbial diversity within the chicken gut microbiome revealed by metagenomics and culture.</title>
        <authorList>
            <person name="Gilroy R."/>
            <person name="Ravi A."/>
            <person name="Getino M."/>
            <person name="Pursley I."/>
            <person name="Horton D.L."/>
            <person name="Alikhan N.F."/>
            <person name="Baker D."/>
            <person name="Gharbi K."/>
            <person name="Hall N."/>
            <person name="Watson M."/>
            <person name="Adriaenssens E.M."/>
            <person name="Foster-Nyarko E."/>
            <person name="Jarju S."/>
            <person name="Secka A."/>
            <person name="Antonio M."/>
            <person name="Oren A."/>
            <person name="Chaudhuri R.R."/>
            <person name="La Ragione R."/>
            <person name="Hildebrand F."/>
            <person name="Pallen M.J."/>
        </authorList>
    </citation>
    <scope>NUCLEOTIDE SEQUENCE</scope>
    <source>
        <strain evidence="2">ChiSjej5B23-6657</strain>
    </source>
</reference>
<dbReference type="InterPro" id="IPR001307">
    <property type="entry name" value="Thiosulphate_STrfase_CS"/>
</dbReference>
<dbReference type="GO" id="GO:0004792">
    <property type="term" value="F:thiosulfate-cyanide sulfurtransferase activity"/>
    <property type="evidence" value="ECO:0007669"/>
    <property type="project" value="InterPro"/>
</dbReference>
<comment type="caution">
    <text evidence="2">The sequence shown here is derived from an EMBL/GenBank/DDBJ whole genome shotgun (WGS) entry which is preliminary data.</text>
</comment>
<gene>
    <name evidence="2" type="ORF">IAA55_10130</name>
</gene>
<dbReference type="SUPFAM" id="SSF52821">
    <property type="entry name" value="Rhodanese/Cell cycle control phosphatase"/>
    <property type="match status" value="1"/>
</dbReference>
<evidence type="ECO:0000259" key="1">
    <source>
        <dbReference type="PROSITE" id="PS50206"/>
    </source>
</evidence>
<dbReference type="PANTHER" id="PTHR43031">
    <property type="entry name" value="FAD-DEPENDENT OXIDOREDUCTASE"/>
    <property type="match status" value="1"/>
</dbReference>
<dbReference type="InterPro" id="IPR001763">
    <property type="entry name" value="Rhodanese-like_dom"/>
</dbReference>
<dbReference type="SMART" id="SM00450">
    <property type="entry name" value="RHOD"/>
    <property type="match status" value="1"/>
</dbReference>
<dbReference type="PROSITE" id="PS00380">
    <property type="entry name" value="RHODANESE_1"/>
    <property type="match status" value="1"/>
</dbReference>
<accession>A0A9D1EAZ8</accession>
<protein>
    <submittedName>
        <fullName evidence="2">Rhodanese-like domain-containing protein</fullName>
    </submittedName>
</protein>
<dbReference type="CDD" id="cd00158">
    <property type="entry name" value="RHOD"/>
    <property type="match status" value="1"/>
</dbReference>
<dbReference type="InterPro" id="IPR036873">
    <property type="entry name" value="Rhodanese-like_dom_sf"/>
</dbReference>
<dbReference type="EMBL" id="DVHM01000176">
    <property type="protein sequence ID" value="HIR71625.1"/>
    <property type="molecule type" value="Genomic_DNA"/>
</dbReference>
<reference evidence="2" key="1">
    <citation type="submission" date="2020-10" db="EMBL/GenBank/DDBJ databases">
        <authorList>
            <person name="Gilroy R."/>
        </authorList>
    </citation>
    <scope>NUCLEOTIDE SEQUENCE</scope>
    <source>
        <strain evidence="2">ChiSjej5B23-6657</strain>
    </source>
</reference>
<evidence type="ECO:0000313" key="2">
    <source>
        <dbReference type="EMBL" id="HIR71625.1"/>
    </source>
</evidence>
<dbReference type="Gene3D" id="3.40.250.10">
    <property type="entry name" value="Rhodanese-like domain"/>
    <property type="match status" value="1"/>
</dbReference>
<dbReference type="InterPro" id="IPR050229">
    <property type="entry name" value="GlpE_sulfurtransferase"/>
</dbReference>
<name>A0A9D1EAZ8_9FIRM</name>
<dbReference type="Proteomes" id="UP000823912">
    <property type="component" value="Unassembled WGS sequence"/>
</dbReference>
<dbReference type="AlphaFoldDB" id="A0A9D1EAZ8"/>
<dbReference type="PROSITE" id="PS50206">
    <property type="entry name" value="RHODANESE_3"/>
    <property type="match status" value="1"/>
</dbReference>
<dbReference type="PANTHER" id="PTHR43031:SF16">
    <property type="entry name" value="OXIDOREDUCTASE"/>
    <property type="match status" value="1"/>
</dbReference>
<feature type="domain" description="Rhodanese" evidence="1">
    <location>
        <begin position="15"/>
        <end position="97"/>
    </location>
</feature>
<sequence>MDVHLISARDVYVYFREGTLLVDMRDEAAFEKWHLPGAVCVPYEEDYKQWRAALPEFRAVILYCDRGNNSLYAARKMEEAGDTVYAVAGGVEALRKA</sequence>
<proteinExistence type="predicted"/>
<organism evidence="2 3">
    <name type="scientific">Candidatus Pullilachnospira gallistercoris</name>
    <dbReference type="NCBI Taxonomy" id="2840911"/>
    <lineage>
        <taxon>Bacteria</taxon>
        <taxon>Bacillati</taxon>
        <taxon>Bacillota</taxon>
        <taxon>Clostridia</taxon>
        <taxon>Lachnospirales</taxon>
        <taxon>Lachnospiraceae</taxon>
        <taxon>Lachnospiraceae incertae sedis</taxon>
        <taxon>Candidatus Pullilachnospira</taxon>
    </lineage>
</organism>
<dbReference type="Pfam" id="PF00581">
    <property type="entry name" value="Rhodanese"/>
    <property type="match status" value="1"/>
</dbReference>
<evidence type="ECO:0000313" key="3">
    <source>
        <dbReference type="Proteomes" id="UP000823912"/>
    </source>
</evidence>